<keyword evidence="1" id="KW-0472">Membrane</keyword>
<keyword evidence="1" id="KW-1133">Transmembrane helix</keyword>
<evidence type="ECO:0000313" key="3">
    <source>
        <dbReference type="Proteomes" id="UP001179600"/>
    </source>
</evidence>
<name>A0AAE9XEZ1_9ENTE</name>
<dbReference type="Pfam" id="PF13398">
    <property type="entry name" value="Peptidase_M50B"/>
    <property type="match status" value="1"/>
</dbReference>
<dbReference type="InterPro" id="IPR049500">
    <property type="entry name" value="Peptidase_M50B-like"/>
</dbReference>
<feature type="transmembrane region" description="Helical" evidence="1">
    <location>
        <begin position="6"/>
        <end position="28"/>
    </location>
</feature>
<organism evidence="2 3">
    <name type="scientific">Vagococcus lutrae</name>
    <dbReference type="NCBI Taxonomy" id="81947"/>
    <lineage>
        <taxon>Bacteria</taxon>
        <taxon>Bacillati</taxon>
        <taxon>Bacillota</taxon>
        <taxon>Bacilli</taxon>
        <taxon>Lactobacillales</taxon>
        <taxon>Enterococcaceae</taxon>
        <taxon>Vagococcus</taxon>
    </lineage>
</organism>
<proteinExistence type="predicted"/>
<feature type="transmembrane region" description="Helical" evidence="1">
    <location>
        <begin position="88"/>
        <end position="105"/>
    </location>
</feature>
<dbReference type="Proteomes" id="UP001179600">
    <property type="component" value="Chromosome"/>
</dbReference>
<evidence type="ECO:0000313" key="2">
    <source>
        <dbReference type="EMBL" id="WCG22967.1"/>
    </source>
</evidence>
<sequence length="115" mass="13122">MKIIISLVITIIFHEFGHYIFAVLFTLLSNKKVNTVEIVFKKLKISVVHDSFENKNYNLIVALAGPIMPLILSSIMILIGILPQINESIYLISYIHLIFLTSIFTDGKNIKKNLF</sequence>
<dbReference type="AlphaFoldDB" id="A0AAE9XEZ1"/>
<accession>A0AAE9XEZ1</accession>
<dbReference type="RefSeq" id="WP_272163471.1">
    <property type="nucleotide sequence ID" value="NZ_CP116507.1"/>
</dbReference>
<evidence type="ECO:0000256" key="1">
    <source>
        <dbReference type="SAM" id="Phobius"/>
    </source>
</evidence>
<reference evidence="2" key="1">
    <citation type="submission" date="2023-01" db="EMBL/GenBank/DDBJ databases">
        <title>Oxazolidinone resistance genes in florfenicol resistant enterococci from beef cattle and veal calves at slaughter.</title>
        <authorList>
            <person name="Biggel M."/>
        </authorList>
    </citation>
    <scope>NUCLEOTIDE SEQUENCE</scope>
    <source>
        <strain evidence="2">K204-1</strain>
    </source>
</reference>
<dbReference type="EMBL" id="CP116507">
    <property type="protein sequence ID" value="WCG22967.1"/>
    <property type="molecule type" value="Genomic_DNA"/>
</dbReference>
<feature type="transmembrane region" description="Helical" evidence="1">
    <location>
        <begin position="59"/>
        <end position="82"/>
    </location>
</feature>
<protein>
    <submittedName>
        <fullName evidence="2">M50 family metallopeptidase</fullName>
    </submittedName>
</protein>
<gene>
    <name evidence="2" type="ORF">PML95_01595</name>
</gene>
<keyword evidence="1" id="KW-0812">Transmembrane</keyword>